<name>A0A212L2U7_9BACT</name>
<organism evidence="1">
    <name type="scientific">uncultured Desulfovibrio sp</name>
    <dbReference type="NCBI Taxonomy" id="167968"/>
    <lineage>
        <taxon>Bacteria</taxon>
        <taxon>Pseudomonadati</taxon>
        <taxon>Thermodesulfobacteriota</taxon>
        <taxon>Desulfovibrionia</taxon>
        <taxon>Desulfovibrionales</taxon>
        <taxon>Desulfovibrionaceae</taxon>
        <taxon>Desulfovibrio</taxon>
        <taxon>environmental samples</taxon>
    </lineage>
</organism>
<evidence type="ECO:0000313" key="1">
    <source>
        <dbReference type="EMBL" id="SCM71679.1"/>
    </source>
</evidence>
<proteinExistence type="predicted"/>
<accession>A0A212L2U7</accession>
<dbReference type="AlphaFoldDB" id="A0A212L2U7"/>
<sequence>MGTPGRYGRGLPVWAQGGLVWEWTDRYANGRAGMGTGLIGMGYGLPQEAASNGSSKFYWIKLQH</sequence>
<gene>
    <name evidence="1" type="ORF">KL86DES1_20126</name>
</gene>
<protein>
    <submittedName>
        <fullName evidence="1">Uncharacterized protein</fullName>
    </submittedName>
</protein>
<reference evidence="1" key="1">
    <citation type="submission" date="2016-08" db="EMBL/GenBank/DDBJ databases">
        <authorList>
            <person name="Seilhamer J.J."/>
        </authorList>
    </citation>
    <scope>NUCLEOTIDE SEQUENCE</scope>
    <source>
        <strain evidence="1">86-1</strain>
    </source>
</reference>
<dbReference type="EMBL" id="FMJC01000002">
    <property type="protein sequence ID" value="SCM71679.1"/>
    <property type="molecule type" value="Genomic_DNA"/>
</dbReference>